<evidence type="ECO:0000313" key="2">
    <source>
        <dbReference type="EMBL" id="XBH20046.1"/>
    </source>
</evidence>
<keyword evidence="2" id="KW-0121">Carboxypeptidase</keyword>
<protein>
    <submittedName>
        <fullName evidence="2">Carboxypeptidase-like regulatory domain-containing protein</fullName>
    </submittedName>
</protein>
<keyword evidence="2" id="KW-0378">Hydrolase</keyword>
<dbReference type="GO" id="GO:0004180">
    <property type="term" value="F:carboxypeptidase activity"/>
    <property type="evidence" value="ECO:0007669"/>
    <property type="project" value="UniProtKB-KW"/>
</dbReference>
<feature type="signal peptide" evidence="1">
    <location>
        <begin position="1"/>
        <end position="23"/>
    </location>
</feature>
<dbReference type="GO" id="GO:0030246">
    <property type="term" value="F:carbohydrate binding"/>
    <property type="evidence" value="ECO:0007669"/>
    <property type="project" value="InterPro"/>
</dbReference>
<sequence length="554" mass="59478">MMRRLQLVSMIALFVVASSPLLAASGGSVSGVIRDSNGVPQMGAVVQLLRPDMSVLASAYTSSKGTYTFADILPGKYAIKAMGALFLPSLRENVRVRANTVVNLTLNTLYEVMQWLPAESRAANAPGDDWEWTLRSAANRPLLRWLEDGPLVVVSDRPGARPKLKARLMASGQEGTFGESGERFTASVEDTPSDSRELLARVDFAPDTDAGMESMLGFRQDLGFAGAVESMAAISIHPVVEGSGGEGLDEAAMRGSEKINLGDEFEIDAGAQQVMARFSQNSPNTILETLPFATIAWHGGNSTVSYRMATAPSVPNQDESRAGFYLPRVSMHDGQLALEHGFHQEIGWERRTDASGVSFLVFSDNTENPVIQASGRFGNNYGVLSDPMSGLMRAAGQSFSSAGVMAAVEHRVAGGNRIRVSYANGDALVMPASVHPTALSQVFSAAKPHHAQMYAISLSGKLDGTGTRWRASYRWQPADTVTSIAQYSVGAIEPYLNLHLRQSIGAHHDGLNVEALLDVNNMLAQGYRPYLVNGSMLVFAQDQRSIGAGVAFTF</sequence>
<dbReference type="Gene3D" id="2.60.40.1120">
    <property type="entry name" value="Carboxypeptidase-like, regulatory domain"/>
    <property type="match status" value="1"/>
</dbReference>
<name>A0AAU7DRW4_9BACT</name>
<proteinExistence type="predicted"/>
<reference evidence="2" key="1">
    <citation type="submission" date="2023-03" db="EMBL/GenBank/DDBJ databases">
        <title>Edaphobacter sp.</title>
        <authorList>
            <person name="Huber K.J."/>
            <person name="Papendorf J."/>
            <person name="Pilke C."/>
            <person name="Bunk B."/>
            <person name="Sproeer C."/>
            <person name="Pester M."/>
        </authorList>
    </citation>
    <scope>NUCLEOTIDE SEQUENCE</scope>
    <source>
        <strain evidence="2">DSM 110680</strain>
    </source>
</reference>
<dbReference type="EMBL" id="CP121196">
    <property type="protein sequence ID" value="XBH20046.1"/>
    <property type="molecule type" value="Genomic_DNA"/>
</dbReference>
<dbReference type="SUPFAM" id="SSF56935">
    <property type="entry name" value="Porins"/>
    <property type="match status" value="1"/>
</dbReference>
<dbReference type="AlphaFoldDB" id="A0AAU7DRW4"/>
<accession>A0AAU7DRW4</accession>
<feature type="chain" id="PRO_5043627277" evidence="1">
    <location>
        <begin position="24"/>
        <end position="554"/>
    </location>
</feature>
<keyword evidence="1" id="KW-0732">Signal</keyword>
<dbReference type="Pfam" id="PF13620">
    <property type="entry name" value="CarboxypepD_reg"/>
    <property type="match status" value="1"/>
</dbReference>
<keyword evidence="2" id="KW-0645">Protease</keyword>
<organism evidence="2">
    <name type="scientific">Telmatobacter sp. DSM 110680</name>
    <dbReference type="NCBI Taxonomy" id="3036704"/>
    <lineage>
        <taxon>Bacteria</taxon>
        <taxon>Pseudomonadati</taxon>
        <taxon>Acidobacteriota</taxon>
        <taxon>Terriglobia</taxon>
        <taxon>Terriglobales</taxon>
        <taxon>Acidobacteriaceae</taxon>
        <taxon>Telmatobacter</taxon>
    </lineage>
</organism>
<evidence type="ECO:0000256" key="1">
    <source>
        <dbReference type="SAM" id="SignalP"/>
    </source>
</evidence>
<dbReference type="RefSeq" id="WP_348265270.1">
    <property type="nucleotide sequence ID" value="NZ_CP121196.1"/>
</dbReference>
<dbReference type="InterPro" id="IPR013784">
    <property type="entry name" value="Carb-bd-like_fold"/>
</dbReference>
<gene>
    <name evidence="2" type="ORF">P8935_12150</name>
</gene>
<dbReference type="SUPFAM" id="SSF49452">
    <property type="entry name" value="Starch-binding domain-like"/>
    <property type="match status" value="1"/>
</dbReference>